<evidence type="ECO:0000313" key="2">
    <source>
        <dbReference type="Proteomes" id="UP000238007"/>
    </source>
</evidence>
<dbReference type="RefSeq" id="WP_106355844.1">
    <property type="nucleotide sequence ID" value="NZ_PVTP01000003.1"/>
</dbReference>
<dbReference type="EMBL" id="PVTP01000003">
    <property type="protein sequence ID" value="PRY78926.1"/>
    <property type="molecule type" value="Genomic_DNA"/>
</dbReference>
<evidence type="ECO:0000313" key="1">
    <source>
        <dbReference type="EMBL" id="PRY78926.1"/>
    </source>
</evidence>
<proteinExistence type="predicted"/>
<name>A0A2T0W1T7_9RHOB</name>
<dbReference type="OrthoDB" id="7840273at2"/>
<sequence>MIDRQSAFVTNLTNLSQNAWLGEIDDICDELGFFEQLGRSHCAAFLEAGNNLLVTFENIPDVQENNTDAEPRGFPFTRHEGWSHLALLSFDNGWFRDEAVIDFFDRMTDDAFFEDFENIVFFGANQAGYAASAFSLASPGSTIVALNPQATLEPISAGWDTRFRSARRTDFSGPYGYAPEMVEGAKEVFIAFDPQEHLDACHAALFRKPHVTLLPCPLMGGNLDKTFDRLRILEVIIKLAMTGSLTAKRFNQLLRARRYDDVYGQDLVTHLVKSNHTGLARVICEYKLQRGKNPFYAKTLDDLAR</sequence>
<protein>
    <recommendedName>
        <fullName evidence="3">Phosphoadenosine phosphosulfate reductase</fullName>
    </recommendedName>
</protein>
<accession>A0A2T0W1T7</accession>
<gene>
    <name evidence="1" type="ORF">CLV80_103256</name>
</gene>
<organism evidence="1 2">
    <name type="scientific">Yoonia maritima</name>
    <dbReference type="NCBI Taxonomy" id="1435347"/>
    <lineage>
        <taxon>Bacteria</taxon>
        <taxon>Pseudomonadati</taxon>
        <taxon>Pseudomonadota</taxon>
        <taxon>Alphaproteobacteria</taxon>
        <taxon>Rhodobacterales</taxon>
        <taxon>Paracoccaceae</taxon>
        <taxon>Yoonia</taxon>
    </lineage>
</organism>
<comment type="caution">
    <text evidence="1">The sequence shown here is derived from an EMBL/GenBank/DDBJ whole genome shotgun (WGS) entry which is preliminary data.</text>
</comment>
<dbReference type="AlphaFoldDB" id="A0A2T0W1T7"/>
<keyword evidence="2" id="KW-1185">Reference proteome</keyword>
<dbReference type="Proteomes" id="UP000238007">
    <property type="component" value="Unassembled WGS sequence"/>
</dbReference>
<reference evidence="1 2" key="1">
    <citation type="submission" date="2018-03" db="EMBL/GenBank/DDBJ databases">
        <title>Genomic Encyclopedia of Archaeal and Bacterial Type Strains, Phase II (KMG-II): from individual species to whole genera.</title>
        <authorList>
            <person name="Goeker M."/>
        </authorList>
    </citation>
    <scope>NUCLEOTIDE SEQUENCE [LARGE SCALE GENOMIC DNA]</scope>
    <source>
        <strain evidence="1 2">DSM 101533</strain>
    </source>
</reference>
<evidence type="ECO:0008006" key="3">
    <source>
        <dbReference type="Google" id="ProtNLM"/>
    </source>
</evidence>